<reference evidence="2" key="1">
    <citation type="submission" date="2020-06" db="EMBL/GenBank/DDBJ databases">
        <authorList>
            <consortium name="Plant Systems Biology data submission"/>
        </authorList>
    </citation>
    <scope>NUCLEOTIDE SEQUENCE</scope>
    <source>
        <strain evidence="2">D6</strain>
    </source>
</reference>
<proteinExistence type="predicted"/>
<feature type="compositionally biased region" description="Low complexity" evidence="1">
    <location>
        <begin position="259"/>
        <end position="299"/>
    </location>
</feature>
<sequence length="845" mass="95573">MHPSELHQDDEPQPQRQPQQCDEPPQSLLSSSSTVGNKAQNQPVCRRLSLDSRMSISKGDVAYGLLITLNPTSNQVELSFTPDAHWQDIHPNCYAPAVLEDMEKLGGGGSGVAVFEGYHPDLGDVVMKHGGDKDLKELFALATIAEELKVRRQHSNCDHCDDAGKHLQEKIPEFRFIYLSPHHLGENRRELWYKLSHLYKYSSRNLLVLPEDTPQEQPQQVNLNKPQPVYRKVKSETDGNTTAITLDPTTMSSNNCRRTSMTSFESMASMTSTTSSTGTGSSTNDLSSLSNNTTTNGTTRRQHKHNKLRHVPSRNGLNMTQSGTVSGHRDIAIYNNAENDANNSCNIELLGDSLTVSVPSSCQGDGWTQHIVIPCDNNSGGYACLQSIVNDLVQLMKEHKWKFTLGQKRIGSDNPKTGNQWLYSGDLHGPLLDNLITQKIQLVRDLATLTTTEENSPQHLRDMQHEVMRFEEEGNITPSDISPLTDSFVGNAIKKNFQDGTGRFPVLGQLGRQFREFTPTYHPELLEKKRELKLLLDGSSHHTGTHLPAYGGEDRVVLTPEEEVPAYHLGCLTRQGALMGDTFENVPLEPTVLGMDRFYWRNLVRAAVQPRQQKLMGRTSPMALTRIWTCGLTDAGVHNLFLTEDSFWLFDLGQPQLYSAPGFLTKFLFSFFHTLGMEETSDGTSWVRRFEHNPETNKLRLTRDTKTLLHEAYGAFETTLDRLINELFDGDDSLRWLLIQYMTLQLLSDASFCLQRWTTKGGGRTRDANHQTDIEKWLWRALWDMYIAFDLNTSETWTRLYVEHPSHRESVFLDDMRDLIQDEGYMAALASIDEKECKQEEQIAV</sequence>
<dbReference type="OrthoDB" id="44709at2759"/>
<evidence type="ECO:0000256" key="1">
    <source>
        <dbReference type="SAM" id="MobiDB-lite"/>
    </source>
</evidence>
<organism evidence="2 3">
    <name type="scientific">Seminavis robusta</name>
    <dbReference type="NCBI Taxonomy" id="568900"/>
    <lineage>
        <taxon>Eukaryota</taxon>
        <taxon>Sar</taxon>
        <taxon>Stramenopiles</taxon>
        <taxon>Ochrophyta</taxon>
        <taxon>Bacillariophyta</taxon>
        <taxon>Bacillariophyceae</taxon>
        <taxon>Bacillariophycidae</taxon>
        <taxon>Naviculales</taxon>
        <taxon>Naviculaceae</taxon>
        <taxon>Seminavis</taxon>
    </lineage>
</organism>
<evidence type="ECO:0000313" key="2">
    <source>
        <dbReference type="EMBL" id="CAB9512865.1"/>
    </source>
</evidence>
<feature type="compositionally biased region" description="Polar residues" evidence="1">
    <location>
        <begin position="27"/>
        <end position="42"/>
    </location>
</feature>
<dbReference type="Proteomes" id="UP001153069">
    <property type="component" value="Unassembled WGS sequence"/>
</dbReference>
<protein>
    <submittedName>
        <fullName evidence="2">Uncharacterized protein</fullName>
    </submittedName>
</protein>
<accession>A0A9N8E2S4</accession>
<feature type="compositionally biased region" description="Low complexity" evidence="1">
    <location>
        <begin position="14"/>
        <end position="26"/>
    </location>
</feature>
<comment type="caution">
    <text evidence="2">The sequence shown here is derived from an EMBL/GenBank/DDBJ whole genome shotgun (WGS) entry which is preliminary data.</text>
</comment>
<name>A0A9N8E2S4_9STRA</name>
<keyword evidence="3" id="KW-1185">Reference proteome</keyword>
<feature type="compositionally biased region" description="Basic and acidic residues" evidence="1">
    <location>
        <begin position="1"/>
        <end position="10"/>
    </location>
</feature>
<feature type="compositionally biased region" description="Polar residues" evidence="1">
    <location>
        <begin position="238"/>
        <end position="258"/>
    </location>
</feature>
<gene>
    <name evidence="2" type="ORF">SEMRO_559_G166390.1</name>
</gene>
<feature type="region of interest" description="Disordered" evidence="1">
    <location>
        <begin position="234"/>
        <end position="307"/>
    </location>
</feature>
<feature type="region of interest" description="Disordered" evidence="1">
    <location>
        <begin position="1"/>
        <end position="42"/>
    </location>
</feature>
<dbReference type="AlphaFoldDB" id="A0A9N8E2S4"/>
<dbReference type="EMBL" id="CAICTM010000558">
    <property type="protein sequence ID" value="CAB9512865.1"/>
    <property type="molecule type" value="Genomic_DNA"/>
</dbReference>
<evidence type="ECO:0000313" key="3">
    <source>
        <dbReference type="Proteomes" id="UP001153069"/>
    </source>
</evidence>